<feature type="domain" description="Helicase C-terminal" evidence="11">
    <location>
        <begin position="349"/>
        <end position="514"/>
    </location>
</feature>
<keyword evidence="3 7" id="KW-0347">Helicase</keyword>
<organism evidence="12 13">
    <name type="scientific">Pseudogymnoascus verrucosus</name>
    <dbReference type="NCBI Taxonomy" id="342668"/>
    <lineage>
        <taxon>Eukaryota</taxon>
        <taxon>Fungi</taxon>
        <taxon>Dikarya</taxon>
        <taxon>Ascomycota</taxon>
        <taxon>Pezizomycotina</taxon>
        <taxon>Leotiomycetes</taxon>
        <taxon>Thelebolales</taxon>
        <taxon>Thelebolaceae</taxon>
        <taxon>Pseudogymnoascus</taxon>
    </lineage>
</organism>
<keyword evidence="5 8" id="KW-0694">RNA-binding</keyword>
<keyword evidence="6" id="KW-0539">Nucleus</keyword>
<dbReference type="PROSITE" id="PS51194">
    <property type="entry name" value="HELICASE_CTER"/>
    <property type="match status" value="1"/>
</dbReference>
<dbReference type="PANTHER" id="PTHR24031">
    <property type="entry name" value="RNA HELICASE"/>
    <property type="match status" value="1"/>
</dbReference>
<evidence type="ECO:0000256" key="2">
    <source>
        <dbReference type="ARBA" id="ARBA00022801"/>
    </source>
</evidence>
<name>A0A1B8GGL9_9PEZI</name>
<protein>
    <recommendedName>
        <fullName evidence="8">ATP-dependent RNA helicase</fullName>
        <ecNumber evidence="8">3.6.4.13</ecNumber>
    </recommendedName>
</protein>
<dbReference type="InterPro" id="IPR011545">
    <property type="entry name" value="DEAD/DEAH_box_helicase_dom"/>
</dbReference>
<evidence type="ECO:0000259" key="11">
    <source>
        <dbReference type="PROSITE" id="PS51194"/>
    </source>
</evidence>
<dbReference type="EMBL" id="KV460239">
    <property type="protein sequence ID" value="OBT94964.1"/>
    <property type="molecule type" value="Genomic_DNA"/>
</dbReference>
<comment type="domain">
    <text evidence="8">The Q motif is unique to and characteristic of the DEAD box family of RNA helicases and controls ATP binding and hydrolysis.</text>
</comment>
<comment type="function">
    <text evidence="8">RNA helicase.</text>
</comment>
<dbReference type="OrthoDB" id="193716at2759"/>
<evidence type="ECO:0000256" key="3">
    <source>
        <dbReference type="ARBA" id="ARBA00022806"/>
    </source>
</evidence>
<dbReference type="GeneID" id="28840903"/>
<dbReference type="InterPro" id="IPR014001">
    <property type="entry name" value="Helicase_ATP-bd"/>
</dbReference>
<keyword evidence="13" id="KW-1185">Reference proteome</keyword>
<accession>A0A1B8GGL9</accession>
<evidence type="ECO:0000256" key="1">
    <source>
        <dbReference type="ARBA" id="ARBA00022741"/>
    </source>
</evidence>
<feature type="region of interest" description="Disordered" evidence="9">
    <location>
        <begin position="601"/>
        <end position="711"/>
    </location>
</feature>
<evidence type="ECO:0000256" key="9">
    <source>
        <dbReference type="SAM" id="MobiDB-lite"/>
    </source>
</evidence>
<dbReference type="CDD" id="cd17964">
    <property type="entry name" value="DEADc_MSS116"/>
    <property type="match status" value="1"/>
</dbReference>
<reference evidence="12 13" key="1">
    <citation type="submission" date="2016-03" db="EMBL/GenBank/DDBJ databases">
        <title>Comparative genomics of Pseudogymnoascus destructans, the fungus causing white-nose syndrome of bats.</title>
        <authorList>
            <person name="Palmer J.M."/>
            <person name="Drees K.P."/>
            <person name="Foster J.T."/>
            <person name="Lindner D.L."/>
        </authorList>
    </citation>
    <scope>NUCLEOTIDE SEQUENCE [LARGE SCALE GENOMIC DNA]</scope>
    <source>
        <strain evidence="12 13">UAMH 10579</strain>
    </source>
</reference>
<dbReference type="InterPro" id="IPR000629">
    <property type="entry name" value="RNA-helicase_DEAD-box_CS"/>
</dbReference>
<dbReference type="Proteomes" id="UP000091956">
    <property type="component" value="Unassembled WGS sequence"/>
</dbReference>
<dbReference type="AlphaFoldDB" id="A0A1B8GGL9"/>
<keyword evidence="4 7" id="KW-0067">ATP-binding</keyword>
<keyword evidence="1 7" id="KW-0547">Nucleotide-binding</keyword>
<dbReference type="GO" id="GO:0016787">
    <property type="term" value="F:hydrolase activity"/>
    <property type="evidence" value="ECO:0007669"/>
    <property type="project" value="UniProtKB-KW"/>
</dbReference>
<dbReference type="GO" id="GO:0005524">
    <property type="term" value="F:ATP binding"/>
    <property type="evidence" value="ECO:0007669"/>
    <property type="project" value="UniProtKB-UniRule"/>
</dbReference>
<dbReference type="SMART" id="SM00490">
    <property type="entry name" value="HELICc"/>
    <property type="match status" value="1"/>
</dbReference>
<dbReference type="Gene3D" id="3.40.50.300">
    <property type="entry name" value="P-loop containing nucleotide triphosphate hydrolases"/>
    <property type="match status" value="2"/>
</dbReference>
<dbReference type="CDD" id="cd18787">
    <property type="entry name" value="SF2_C_DEAD"/>
    <property type="match status" value="1"/>
</dbReference>
<gene>
    <name evidence="12" type="ORF">VE01_07517</name>
</gene>
<comment type="catalytic activity">
    <reaction evidence="8">
        <text>ATP + H2O = ADP + phosphate + H(+)</text>
        <dbReference type="Rhea" id="RHEA:13065"/>
        <dbReference type="ChEBI" id="CHEBI:15377"/>
        <dbReference type="ChEBI" id="CHEBI:15378"/>
        <dbReference type="ChEBI" id="CHEBI:30616"/>
        <dbReference type="ChEBI" id="CHEBI:43474"/>
        <dbReference type="ChEBI" id="CHEBI:456216"/>
        <dbReference type="EC" id="3.6.4.13"/>
    </reaction>
</comment>
<evidence type="ECO:0000256" key="7">
    <source>
        <dbReference type="RuleBase" id="RU000492"/>
    </source>
</evidence>
<reference evidence="13" key="2">
    <citation type="journal article" date="2018" name="Nat. Commun.">
        <title>Extreme sensitivity to ultraviolet light in the fungal pathogen causing white-nose syndrome of bats.</title>
        <authorList>
            <person name="Palmer J.M."/>
            <person name="Drees K.P."/>
            <person name="Foster J.T."/>
            <person name="Lindner D.L."/>
        </authorList>
    </citation>
    <scope>NUCLEOTIDE SEQUENCE [LARGE SCALE GENOMIC DNA]</scope>
    <source>
        <strain evidence="13">UAMH 10579</strain>
    </source>
</reference>
<dbReference type="STRING" id="342668.A0A1B8GGL9"/>
<proteinExistence type="inferred from homology"/>
<dbReference type="RefSeq" id="XP_018128697.1">
    <property type="nucleotide sequence ID" value="XM_018276951.2"/>
</dbReference>
<comment type="similarity">
    <text evidence="7">Belongs to the DEAD box helicase family.</text>
</comment>
<evidence type="ECO:0000256" key="6">
    <source>
        <dbReference type="ARBA" id="ARBA00023242"/>
    </source>
</evidence>
<evidence type="ECO:0000256" key="8">
    <source>
        <dbReference type="RuleBase" id="RU365068"/>
    </source>
</evidence>
<sequence>MLNVCRRGAASLCRVAQSSSRSALPFSRTSVFASKSIQIPKTAIAARFLHAQPATRYFHNDQEQVFDPKDEIIARSNEDVEIITKFQELADRGHVHPAIIREITQTMGHETMTDVQQLTIAETLKGTDVIAQARTGTGKTLGFLIPVIQNILKASPELAGQGQRMRSPRSTASDIRAIVMSPTRELAEQLAVEAQKLCRGTDIKVQVAVGGSNKRAMLNQMQRQGCHLLVATPGRLNDLLTDPYSRVSAPNLKAVVLDEADRLLDQGFSKDIEAILDLLPNRSITDRQTLLFSATVPREVMSLVRSTLKPDFQFVQTVKSDEAPTHERIPQHVVSCKGFENVAPALVEICTKEIAKVAQDPTQPPFKAIVYLPSTANVTLYAGILESLSQSDNALYGTHPLHPAEVSAMHGKLTQQQRTRVSDRFRRAKSAIMVSSDVTARGMDFPGVTHVIQIGVPPNRDQYIHRVGRTGRGDKSGVGYALFTDIEMNQARRILKGLPIKPDTTIETSRIDMTKDAQLGADAAQILVQVGEATKRVSRYDKIAAFQAALGSLQSISDKQGLMDSLYQWTRYGWGFDSPPSIGHGLANKLGLSRVRGLVSGHNSIDDEPAPRPMDGGRSGGFGRGGGGGFGGRSSGGRGGGGGFGGRSFGGRDGGRDGGRGFGGRDGGRDGGRGFGGRDGGRDGGRGFGGRDGGSGYGNDRGGRQDFGASF</sequence>
<dbReference type="InterPro" id="IPR027417">
    <property type="entry name" value="P-loop_NTPase"/>
</dbReference>
<dbReference type="GO" id="GO:0003723">
    <property type="term" value="F:RNA binding"/>
    <property type="evidence" value="ECO:0007669"/>
    <property type="project" value="UniProtKB-UniRule"/>
</dbReference>
<dbReference type="SMART" id="SM00487">
    <property type="entry name" value="DEXDc"/>
    <property type="match status" value="1"/>
</dbReference>
<dbReference type="GO" id="GO:0003724">
    <property type="term" value="F:RNA helicase activity"/>
    <property type="evidence" value="ECO:0007669"/>
    <property type="project" value="UniProtKB-EC"/>
</dbReference>
<dbReference type="InterPro" id="IPR001650">
    <property type="entry name" value="Helicase_C-like"/>
</dbReference>
<feature type="compositionally biased region" description="Gly residues" evidence="9">
    <location>
        <begin position="617"/>
        <end position="652"/>
    </location>
</feature>
<evidence type="ECO:0000313" key="13">
    <source>
        <dbReference type="Proteomes" id="UP000091956"/>
    </source>
</evidence>
<evidence type="ECO:0000259" key="10">
    <source>
        <dbReference type="PROSITE" id="PS51192"/>
    </source>
</evidence>
<dbReference type="PROSITE" id="PS51192">
    <property type="entry name" value="HELICASE_ATP_BIND_1"/>
    <property type="match status" value="1"/>
</dbReference>
<evidence type="ECO:0000256" key="5">
    <source>
        <dbReference type="ARBA" id="ARBA00022884"/>
    </source>
</evidence>
<keyword evidence="2 7" id="KW-0378">Hydrolase</keyword>
<feature type="compositionally biased region" description="Gly residues" evidence="9">
    <location>
        <begin position="686"/>
        <end position="700"/>
    </location>
</feature>
<dbReference type="Pfam" id="PF00270">
    <property type="entry name" value="DEAD"/>
    <property type="match status" value="1"/>
</dbReference>
<evidence type="ECO:0000256" key="4">
    <source>
        <dbReference type="ARBA" id="ARBA00022840"/>
    </source>
</evidence>
<feature type="domain" description="Helicase ATP-binding" evidence="10">
    <location>
        <begin position="120"/>
        <end position="314"/>
    </location>
</feature>
<dbReference type="EC" id="3.6.4.13" evidence="8"/>
<dbReference type="PROSITE" id="PS00039">
    <property type="entry name" value="DEAD_ATP_HELICASE"/>
    <property type="match status" value="1"/>
</dbReference>
<dbReference type="SUPFAM" id="SSF52540">
    <property type="entry name" value="P-loop containing nucleoside triphosphate hydrolases"/>
    <property type="match status" value="1"/>
</dbReference>
<evidence type="ECO:0000313" key="12">
    <source>
        <dbReference type="EMBL" id="OBT94964.1"/>
    </source>
</evidence>
<dbReference type="Pfam" id="PF00271">
    <property type="entry name" value="Helicase_C"/>
    <property type="match status" value="1"/>
</dbReference>